<proteinExistence type="predicted"/>
<sequence>MLLLLCQLPILQLIFDDFVMGMLDEEAR</sequence>
<evidence type="ECO:0000313" key="1">
    <source>
        <dbReference type="EMBL" id="JAE06161.1"/>
    </source>
</evidence>
<protein>
    <submittedName>
        <fullName evidence="1">Uncharacterized protein</fullName>
    </submittedName>
</protein>
<reference evidence="1" key="1">
    <citation type="submission" date="2014-09" db="EMBL/GenBank/DDBJ databases">
        <authorList>
            <person name="Magalhaes I.L.F."/>
            <person name="Oliveira U."/>
            <person name="Santos F.R."/>
            <person name="Vidigal T.H.D.A."/>
            <person name="Brescovit A.D."/>
            <person name="Santos A.J."/>
        </authorList>
    </citation>
    <scope>NUCLEOTIDE SEQUENCE</scope>
    <source>
        <tissue evidence="1">Shoot tissue taken approximately 20 cm above the soil surface</tissue>
    </source>
</reference>
<reference evidence="1" key="2">
    <citation type="journal article" date="2015" name="Data Brief">
        <title>Shoot transcriptome of the giant reed, Arundo donax.</title>
        <authorList>
            <person name="Barrero R.A."/>
            <person name="Guerrero F.D."/>
            <person name="Moolhuijzen P."/>
            <person name="Goolsby J.A."/>
            <person name="Tidwell J."/>
            <person name="Bellgard S.E."/>
            <person name="Bellgard M.I."/>
        </authorList>
    </citation>
    <scope>NUCLEOTIDE SEQUENCE</scope>
    <source>
        <tissue evidence="1">Shoot tissue taken approximately 20 cm above the soil surface</tissue>
    </source>
</reference>
<accession>A0A0A9F7S2</accession>
<dbReference type="AlphaFoldDB" id="A0A0A9F7S2"/>
<organism evidence="1">
    <name type="scientific">Arundo donax</name>
    <name type="common">Giant reed</name>
    <name type="synonym">Donax arundinaceus</name>
    <dbReference type="NCBI Taxonomy" id="35708"/>
    <lineage>
        <taxon>Eukaryota</taxon>
        <taxon>Viridiplantae</taxon>
        <taxon>Streptophyta</taxon>
        <taxon>Embryophyta</taxon>
        <taxon>Tracheophyta</taxon>
        <taxon>Spermatophyta</taxon>
        <taxon>Magnoliopsida</taxon>
        <taxon>Liliopsida</taxon>
        <taxon>Poales</taxon>
        <taxon>Poaceae</taxon>
        <taxon>PACMAD clade</taxon>
        <taxon>Arundinoideae</taxon>
        <taxon>Arundineae</taxon>
        <taxon>Arundo</taxon>
    </lineage>
</organism>
<dbReference type="EMBL" id="GBRH01191735">
    <property type="protein sequence ID" value="JAE06161.1"/>
    <property type="molecule type" value="Transcribed_RNA"/>
</dbReference>
<name>A0A0A9F7S2_ARUDO</name>